<reference evidence="2 3" key="1">
    <citation type="submission" date="2016-06" db="EMBL/GenBank/DDBJ databases">
        <title>Genome sequence of endosymbiont of Candidatus Endolucinida thiodiazotropha.</title>
        <authorList>
            <person name="Poehlein A."/>
            <person name="Koenig S."/>
            <person name="Heiden S.E."/>
            <person name="Thuermer A."/>
            <person name="Voget S."/>
            <person name="Daniel R."/>
            <person name="Markert S."/>
            <person name="Gros O."/>
            <person name="Schweder T."/>
        </authorList>
    </citation>
    <scope>NUCLEOTIDE SEQUENCE [LARGE SCALE GENOMIC DNA]</scope>
    <source>
        <strain evidence="2 3">COS</strain>
    </source>
</reference>
<evidence type="ECO:0000256" key="1">
    <source>
        <dbReference type="SAM" id="SignalP"/>
    </source>
</evidence>
<organism evidence="2 3">
    <name type="scientific">Candidatus Thiodiazotropha endolucinida</name>
    <dbReference type="NCBI Taxonomy" id="1655433"/>
    <lineage>
        <taxon>Bacteria</taxon>
        <taxon>Pseudomonadati</taxon>
        <taxon>Pseudomonadota</taxon>
        <taxon>Gammaproteobacteria</taxon>
        <taxon>Chromatiales</taxon>
        <taxon>Sedimenticolaceae</taxon>
        <taxon>Candidatus Thiodiazotropha</taxon>
    </lineage>
</organism>
<evidence type="ECO:0008006" key="4">
    <source>
        <dbReference type="Google" id="ProtNLM"/>
    </source>
</evidence>
<dbReference type="Proteomes" id="UP000094769">
    <property type="component" value="Unassembled WGS sequence"/>
</dbReference>
<dbReference type="EMBL" id="MARB01000009">
    <property type="protein sequence ID" value="ODJ87790.1"/>
    <property type="molecule type" value="Genomic_DNA"/>
</dbReference>
<dbReference type="NCBIfam" id="TIGR03749">
    <property type="entry name" value="conj_TIGR03749"/>
    <property type="match status" value="1"/>
</dbReference>
<name>A0A7Z1AF80_9GAMM</name>
<dbReference type="Pfam" id="PF11920">
    <property type="entry name" value="DUF3438"/>
    <property type="match status" value="1"/>
</dbReference>
<accession>A0A7Z1AF80</accession>
<protein>
    <recommendedName>
        <fullName evidence="4">Integrating conjugative element protein</fullName>
    </recommendedName>
</protein>
<sequence length="265" mass="29529">MQKKPSNHSVMATWLGVTLLLMQSLVHAETETLERIEWKKAPIRLELVVGQEQRIEFPAAVKVGVPASVQGVLRTQSVNGMVYLLAHTSFGSNRLMVRELDSGRIYLFDVTATEDGGSDHPIQIYVTGEQGSEKDQATGVHEPEQDRPDFIQLTRFAVQQLYAQARLVKDQPGIVRVPVSRDPVDLYHGAVVEGVPLVAWRAKGLYITAVKLTNRTEQALTLDPRNLRGTWLTATFQHHRLFPKGDEADTTAVYLISARPFGVSH</sequence>
<feature type="chain" id="PRO_5031120467" description="Integrating conjugative element protein" evidence="1">
    <location>
        <begin position="29"/>
        <end position="265"/>
    </location>
</feature>
<evidence type="ECO:0000313" key="2">
    <source>
        <dbReference type="EMBL" id="ODJ87790.1"/>
    </source>
</evidence>
<gene>
    <name evidence="2" type="ORF">CODIS_18980</name>
</gene>
<feature type="signal peptide" evidence="1">
    <location>
        <begin position="1"/>
        <end position="28"/>
    </location>
</feature>
<dbReference type="AlphaFoldDB" id="A0A7Z1AF80"/>
<dbReference type="RefSeq" id="WP_069124292.1">
    <property type="nucleotide sequence ID" value="NZ_MARB01000009.1"/>
</dbReference>
<evidence type="ECO:0000313" key="3">
    <source>
        <dbReference type="Proteomes" id="UP000094769"/>
    </source>
</evidence>
<dbReference type="InterPro" id="IPR021844">
    <property type="entry name" value="Integr_conj_element_PFL4704"/>
</dbReference>
<keyword evidence="1" id="KW-0732">Signal</keyword>
<keyword evidence="3" id="KW-1185">Reference proteome</keyword>
<comment type="caution">
    <text evidence="2">The sequence shown here is derived from an EMBL/GenBank/DDBJ whole genome shotgun (WGS) entry which is preliminary data.</text>
</comment>
<proteinExistence type="predicted"/>